<dbReference type="Proteomes" id="UP000186583">
    <property type="component" value="Unassembled WGS sequence"/>
</dbReference>
<dbReference type="InterPro" id="IPR001466">
    <property type="entry name" value="Beta-lactam-related"/>
</dbReference>
<dbReference type="InterPro" id="IPR012338">
    <property type="entry name" value="Beta-lactam/transpept-like"/>
</dbReference>
<proteinExistence type="predicted"/>
<keyword evidence="3" id="KW-1185">Reference proteome</keyword>
<dbReference type="SUPFAM" id="SSF56601">
    <property type="entry name" value="beta-lactamase/transpeptidase-like"/>
    <property type="match status" value="1"/>
</dbReference>
<gene>
    <name evidence="2" type="ORF">CCHL11_10243</name>
</gene>
<protein>
    <submittedName>
        <fullName evidence="2">Beta-lactamase domain-containing protein 2-like protein 3</fullName>
    </submittedName>
</protein>
<dbReference type="InterPro" id="IPR052907">
    <property type="entry name" value="Beta-lactamase/esterase"/>
</dbReference>
<sequence>MANIHGTYDPKFQGVFEKFRQFIESGQEVGASLTVKIDGEDAINIWGGYASPDHTRPWNEDTIVNVFSSTKTLSALAVLLLINDGQLSAYDKVSKYWPEFAANGKQDIEVRHLLAHTSGIAVFEDDTTPEDLCNTGLIVSRLEKQAPRWEPGTASGYHSWTYGYLLGEVVRRRTGLSLKEFISQKVAVPLGADIQIGAHEKDWDRIAQLILPPPFNPDDLPKSDPDSLTVKMIYPIPDEAFLHSAKWRNAEIGSGNAHTNSQALAQVWSGALTISDDSKRLLSKETIDLIFKEQSYGVDLCIGLPVRVGIGMGLRGNGDALIDAWVPKGNVCFWGGWGGSMVINDLDHRITIAYAMNKLESGSTGNASVKAYVAEIYKALGVPVGTGEAVGHS</sequence>
<dbReference type="PANTHER" id="PTHR43319">
    <property type="entry name" value="BETA-LACTAMASE-RELATED"/>
    <property type="match status" value="1"/>
</dbReference>
<dbReference type="Pfam" id="PF00144">
    <property type="entry name" value="Beta-lactamase"/>
    <property type="match status" value="1"/>
</dbReference>
<dbReference type="Gene3D" id="3.40.710.10">
    <property type="entry name" value="DD-peptidase/beta-lactamase superfamily"/>
    <property type="match status" value="1"/>
</dbReference>
<evidence type="ECO:0000259" key="1">
    <source>
        <dbReference type="Pfam" id="PF00144"/>
    </source>
</evidence>
<name>A0A1Q8RL67_9PEZI</name>
<evidence type="ECO:0000313" key="2">
    <source>
        <dbReference type="EMBL" id="OLN85067.1"/>
    </source>
</evidence>
<dbReference type="OrthoDB" id="5946976at2759"/>
<feature type="domain" description="Beta-lactamase-related" evidence="1">
    <location>
        <begin position="18"/>
        <end position="362"/>
    </location>
</feature>
<reference evidence="2 3" key="1">
    <citation type="submission" date="2016-11" db="EMBL/GenBank/DDBJ databases">
        <title>Draft Genome Assembly of Colletotrichum chlorophyti a pathogen of herbaceous plants.</title>
        <authorList>
            <person name="Gan P."/>
            <person name="Narusaka M."/>
            <person name="Tsushima A."/>
            <person name="Narusaka Y."/>
            <person name="Takano Y."/>
            <person name="Shirasu K."/>
        </authorList>
    </citation>
    <scope>NUCLEOTIDE SEQUENCE [LARGE SCALE GENOMIC DNA]</scope>
    <source>
        <strain evidence="2 3">NTL11</strain>
    </source>
</reference>
<dbReference type="STRING" id="708187.A0A1Q8RL67"/>
<accession>A0A1Q8RL67</accession>
<dbReference type="PANTHER" id="PTHR43319:SF3">
    <property type="entry name" value="BETA-LACTAMASE-RELATED DOMAIN-CONTAINING PROTEIN"/>
    <property type="match status" value="1"/>
</dbReference>
<evidence type="ECO:0000313" key="3">
    <source>
        <dbReference type="Proteomes" id="UP000186583"/>
    </source>
</evidence>
<dbReference type="AlphaFoldDB" id="A0A1Q8RL67"/>
<organism evidence="2 3">
    <name type="scientific">Colletotrichum chlorophyti</name>
    <dbReference type="NCBI Taxonomy" id="708187"/>
    <lineage>
        <taxon>Eukaryota</taxon>
        <taxon>Fungi</taxon>
        <taxon>Dikarya</taxon>
        <taxon>Ascomycota</taxon>
        <taxon>Pezizomycotina</taxon>
        <taxon>Sordariomycetes</taxon>
        <taxon>Hypocreomycetidae</taxon>
        <taxon>Glomerellales</taxon>
        <taxon>Glomerellaceae</taxon>
        <taxon>Colletotrichum</taxon>
    </lineage>
</organism>
<comment type="caution">
    <text evidence="2">The sequence shown here is derived from an EMBL/GenBank/DDBJ whole genome shotgun (WGS) entry which is preliminary data.</text>
</comment>
<dbReference type="EMBL" id="MPGH01000184">
    <property type="protein sequence ID" value="OLN85067.1"/>
    <property type="molecule type" value="Genomic_DNA"/>
</dbReference>